<feature type="domain" description="CAAX prenyl protease 2/Lysostaphin resistance protein A-like" evidence="2">
    <location>
        <begin position="128"/>
        <end position="214"/>
    </location>
</feature>
<keyword evidence="1" id="KW-0472">Membrane</keyword>
<gene>
    <name evidence="3" type="ORF">F4V44_22570</name>
</gene>
<feature type="transmembrane region" description="Helical" evidence="1">
    <location>
        <begin position="120"/>
        <end position="141"/>
    </location>
</feature>
<dbReference type="RefSeq" id="WP_150442264.1">
    <property type="nucleotide sequence ID" value="NZ_VYKL01000039.1"/>
</dbReference>
<dbReference type="OrthoDB" id="2194912at2"/>
<keyword evidence="1" id="KW-1133">Transmembrane helix</keyword>
<dbReference type="EMBL" id="VYKL01000039">
    <property type="protein sequence ID" value="KAA9016038.1"/>
    <property type="molecule type" value="Genomic_DNA"/>
</dbReference>
<reference evidence="3 4" key="1">
    <citation type="submission" date="2019-09" db="EMBL/GenBank/DDBJ databases">
        <title>Whole genome sequences of isolates from the Mars Exploration Rovers.</title>
        <authorList>
            <person name="Seuylemezian A."/>
            <person name="Vaishampayan P."/>
        </authorList>
    </citation>
    <scope>NUCLEOTIDE SEQUENCE [LARGE SCALE GENOMIC DNA]</scope>
    <source>
        <strain evidence="3 4">MER_TA_151</strain>
    </source>
</reference>
<keyword evidence="4" id="KW-1185">Reference proteome</keyword>
<feature type="transmembrane region" description="Helical" evidence="1">
    <location>
        <begin position="201"/>
        <end position="220"/>
    </location>
</feature>
<feature type="transmembrane region" description="Helical" evidence="1">
    <location>
        <begin position="180"/>
        <end position="196"/>
    </location>
</feature>
<dbReference type="InterPro" id="IPR003675">
    <property type="entry name" value="Rce1/LyrA-like_dom"/>
</dbReference>
<feature type="transmembrane region" description="Helical" evidence="1">
    <location>
        <begin position="45"/>
        <end position="64"/>
    </location>
</feature>
<dbReference type="GO" id="GO:0006508">
    <property type="term" value="P:proteolysis"/>
    <property type="evidence" value="ECO:0007669"/>
    <property type="project" value="UniProtKB-KW"/>
</dbReference>
<dbReference type="Proteomes" id="UP000326671">
    <property type="component" value="Unassembled WGS sequence"/>
</dbReference>
<dbReference type="InterPro" id="IPR052710">
    <property type="entry name" value="CAAX_protease"/>
</dbReference>
<dbReference type="GO" id="GO:0080120">
    <property type="term" value="P:CAAX-box protein maturation"/>
    <property type="evidence" value="ECO:0007669"/>
    <property type="project" value="UniProtKB-ARBA"/>
</dbReference>
<keyword evidence="3" id="KW-0378">Hydrolase</keyword>
<feature type="transmembrane region" description="Helical" evidence="1">
    <location>
        <begin position="7"/>
        <end position="33"/>
    </location>
</feature>
<feature type="transmembrane region" description="Helical" evidence="1">
    <location>
        <begin position="85"/>
        <end position="108"/>
    </location>
</feature>
<comment type="caution">
    <text evidence="3">The sequence shown here is derived from an EMBL/GenBank/DDBJ whole genome shotgun (WGS) entry which is preliminary data.</text>
</comment>
<dbReference type="Pfam" id="PF02517">
    <property type="entry name" value="Rce1-like"/>
    <property type="match status" value="1"/>
</dbReference>
<evidence type="ECO:0000259" key="2">
    <source>
        <dbReference type="Pfam" id="PF02517"/>
    </source>
</evidence>
<dbReference type="PANTHER" id="PTHR36435">
    <property type="entry name" value="SLR1288 PROTEIN"/>
    <property type="match status" value="1"/>
</dbReference>
<keyword evidence="1" id="KW-0812">Transmembrane</keyword>
<evidence type="ECO:0000256" key="1">
    <source>
        <dbReference type="SAM" id="Phobius"/>
    </source>
</evidence>
<name>A0A5J5H7V5_9BACI</name>
<keyword evidence="3" id="KW-0645">Protease</keyword>
<keyword evidence="3" id="KW-0482">Metalloprotease</keyword>
<dbReference type="AlphaFoldDB" id="A0A5J5H7V5"/>
<dbReference type="GO" id="GO:0004175">
    <property type="term" value="F:endopeptidase activity"/>
    <property type="evidence" value="ECO:0007669"/>
    <property type="project" value="UniProtKB-ARBA"/>
</dbReference>
<sequence>MKKEYWFILIAYIVMQLSGAIGVPLLMFIGSLLGKSHHEVAELSVSLWIVISFSLTFIISLILLRKEWTNPIRSESALSPRESMYWAVGGIFLAFFAQIAAANIEYWLGIEMGSENTEQIVSLIKTAPIVILVTSIIGPILEEIVFRKILFGALYTRMNFFLAGLISSLIFALAHGEPEHVILYSAMGFTFAFLYVKTKRILVPIFAHVSMNTIVVIMQLNPDWIQKLQQL</sequence>
<proteinExistence type="predicted"/>
<evidence type="ECO:0000313" key="4">
    <source>
        <dbReference type="Proteomes" id="UP000326671"/>
    </source>
</evidence>
<accession>A0A5J5H7V5</accession>
<organism evidence="3 4">
    <name type="scientific">Niallia endozanthoxylica</name>
    <dbReference type="NCBI Taxonomy" id="2036016"/>
    <lineage>
        <taxon>Bacteria</taxon>
        <taxon>Bacillati</taxon>
        <taxon>Bacillota</taxon>
        <taxon>Bacilli</taxon>
        <taxon>Bacillales</taxon>
        <taxon>Bacillaceae</taxon>
        <taxon>Niallia</taxon>
    </lineage>
</organism>
<feature type="transmembrane region" description="Helical" evidence="1">
    <location>
        <begin position="153"/>
        <end position="174"/>
    </location>
</feature>
<dbReference type="GO" id="GO:0008237">
    <property type="term" value="F:metallopeptidase activity"/>
    <property type="evidence" value="ECO:0007669"/>
    <property type="project" value="UniProtKB-KW"/>
</dbReference>
<evidence type="ECO:0000313" key="3">
    <source>
        <dbReference type="EMBL" id="KAA9016038.1"/>
    </source>
</evidence>
<dbReference type="PANTHER" id="PTHR36435:SF6">
    <property type="entry name" value="ABORTIVE INFECTION PROTEIN"/>
    <property type="match status" value="1"/>
</dbReference>
<protein>
    <submittedName>
        <fullName evidence="3">CPBP family intramembrane metalloprotease</fullName>
    </submittedName>
</protein>